<dbReference type="GO" id="GO:0004565">
    <property type="term" value="F:beta-galactosidase activity"/>
    <property type="evidence" value="ECO:0007669"/>
    <property type="project" value="UniProtKB-EC"/>
</dbReference>
<dbReference type="SUPFAM" id="SSF49785">
    <property type="entry name" value="Galactose-binding domain-like"/>
    <property type="match status" value="1"/>
</dbReference>
<dbReference type="Pfam" id="PF02929">
    <property type="entry name" value="Bgal_small_N"/>
    <property type="match status" value="1"/>
</dbReference>
<dbReference type="GO" id="GO:0030246">
    <property type="term" value="F:carbohydrate binding"/>
    <property type="evidence" value="ECO:0007669"/>
    <property type="project" value="InterPro"/>
</dbReference>
<dbReference type="PANTHER" id="PTHR46323:SF2">
    <property type="entry name" value="BETA-GALACTOSIDASE"/>
    <property type="match status" value="1"/>
</dbReference>
<evidence type="ECO:0000313" key="10">
    <source>
        <dbReference type="EMBL" id="PKV09949.1"/>
    </source>
</evidence>
<dbReference type="SUPFAM" id="SSF49303">
    <property type="entry name" value="beta-Galactosidase/glucuronidase domain"/>
    <property type="match status" value="2"/>
</dbReference>
<dbReference type="InterPro" id="IPR013783">
    <property type="entry name" value="Ig-like_fold"/>
</dbReference>
<comment type="similarity">
    <text evidence="2 8">Belongs to the glycosyl hydrolase 2 family.</text>
</comment>
<evidence type="ECO:0000256" key="5">
    <source>
        <dbReference type="ARBA" id="ARBA00022801"/>
    </source>
</evidence>
<dbReference type="InterPro" id="IPR004199">
    <property type="entry name" value="B-gal_small/dom_5"/>
</dbReference>
<dbReference type="InterPro" id="IPR006104">
    <property type="entry name" value="Glyco_hydro_2_N"/>
</dbReference>
<dbReference type="GO" id="GO:0005990">
    <property type="term" value="P:lactose catabolic process"/>
    <property type="evidence" value="ECO:0007669"/>
    <property type="project" value="TreeGrafter"/>
</dbReference>
<dbReference type="EMBL" id="PCHJ01000012">
    <property type="protein sequence ID" value="PKV09949.1"/>
    <property type="molecule type" value="Genomic_DNA"/>
</dbReference>
<evidence type="ECO:0000256" key="1">
    <source>
        <dbReference type="ARBA" id="ARBA00001412"/>
    </source>
</evidence>
<evidence type="ECO:0000256" key="6">
    <source>
        <dbReference type="ARBA" id="ARBA00023295"/>
    </source>
</evidence>
<dbReference type="Gene3D" id="2.60.120.260">
    <property type="entry name" value="Galactose-binding domain-like"/>
    <property type="match status" value="1"/>
</dbReference>
<evidence type="ECO:0000256" key="3">
    <source>
        <dbReference type="ARBA" id="ARBA00012756"/>
    </source>
</evidence>
<reference evidence="10 11" key="1">
    <citation type="submission" date="2017-10" db="EMBL/GenBank/DDBJ databases">
        <title>Bifidobacterium genomics.</title>
        <authorList>
            <person name="Lugli G.A."/>
            <person name="Milani C."/>
            <person name="Mancabelli L."/>
        </authorList>
    </citation>
    <scope>NUCLEOTIDE SEQUENCE [LARGE SCALE GENOMIC DNA]</scope>
    <source>
        <strain evidence="10 11">1460B</strain>
    </source>
</reference>
<dbReference type="InterPro" id="IPR050347">
    <property type="entry name" value="Bact_Beta-galactosidase"/>
</dbReference>
<evidence type="ECO:0000256" key="7">
    <source>
        <dbReference type="ARBA" id="ARBA00032230"/>
    </source>
</evidence>
<dbReference type="SUPFAM" id="SSF74650">
    <property type="entry name" value="Galactose mutarotase-like"/>
    <property type="match status" value="1"/>
</dbReference>
<dbReference type="Pfam" id="PF02836">
    <property type="entry name" value="Glyco_hydro_2_C"/>
    <property type="match status" value="1"/>
</dbReference>
<evidence type="ECO:0000256" key="8">
    <source>
        <dbReference type="RuleBase" id="RU361154"/>
    </source>
</evidence>
<dbReference type="SUPFAM" id="SSF51445">
    <property type="entry name" value="(Trans)glycosidases"/>
    <property type="match status" value="1"/>
</dbReference>
<dbReference type="AlphaFoldDB" id="A0A2N3RBT5"/>
<dbReference type="InterPro" id="IPR014718">
    <property type="entry name" value="GH-type_carb-bd"/>
</dbReference>
<dbReference type="EC" id="3.2.1.23" evidence="3 8"/>
<dbReference type="SMART" id="SM01038">
    <property type="entry name" value="Bgal_small_N"/>
    <property type="match status" value="1"/>
</dbReference>
<comment type="caution">
    <text evidence="10">The sequence shown here is derived from an EMBL/GenBank/DDBJ whole genome shotgun (WGS) entry which is preliminary data.</text>
</comment>
<dbReference type="Gene3D" id="2.70.98.10">
    <property type="match status" value="1"/>
</dbReference>
<dbReference type="PRINTS" id="PR00132">
    <property type="entry name" value="GLHYDRLASE2"/>
</dbReference>
<dbReference type="InterPro" id="IPR023230">
    <property type="entry name" value="Glyco_hydro_2_CS"/>
</dbReference>
<name>A0A2N3RBT5_9BIFI</name>
<dbReference type="InterPro" id="IPR017853">
    <property type="entry name" value="GH"/>
</dbReference>
<dbReference type="InterPro" id="IPR006101">
    <property type="entry name" value="Glyco_hydro_2"/>
</dbReference>
<dbReference type="InterPro" id="IPR023232">
    <property type="entry name" value="Glyco_hydro_2_AS"/>
</dbReference>
<dbReference type="InterPro" id="IPR032312">
    <property type="entry name" value="LacZ_4"/>
</dbReference>
<feature type="domain" description="Beta galactosidase small chain/" evidence="9">
    <location>
        <begin position="832"/>
        <end position="1102"/>
    </location>
</feature>
<accession>A0A2N3RBT5</accession>
<organism evidence="10 11">
    <name type="scientific">Bifidobacterium asteroides</name>
    <dbReference type="NCBI Taxonomy" id="1684"/>
    <lineage>
        <taxon>Bacteria</taxon>
        <taxon>Bacillati</taxon>
        <taxon>Actinomycetota</taxon>
        <taxon>Actinomycetes</taxon>
        <taxon>Bifidobacteriales</taxon>
        <taxon>Bifidobacteriaceae</taxon>
        <taxon>Bifidobacterium</taxon>
    </lineage>
</organism>
<dbReference type="InterPro" id="IPR008979">
    <property type="entry name" value="Galactose-bd-like_sf"/>
</dbReference>
<dbReference type="GO" id="GO:0009341">
    <property type="term" value="C:beta-galactosidase complex"/>
    <property type="evidence" value="ECO:0007669"/>
    <property type="project" value="InterPro"/>
</dbReference>
<dbReference type="InterPro" id="IPR006103">
    <property type="entry name" value="Glyco_hydro_2_cat"/>
</dbReference>
<dbReference type="Pfam" id="PF00703">
    <property type="entry name" value="Glyco_hydro_2"/>
    <property type="match status" value="1"/>
</dbReference>
<dbReference type="Gene3D" id="2.60.40.10">
    <property type="entry name" value="Immunoglobulins"/>
    <property type="match status" value="2"/>
</dbReference>
<evidence type="ECO:0000256" key="4">
    <source>
        <dbReference type="ARBA" id="ARBA00013303"/>
    </source>
</evidence>
<keyword evidence="6 8" id="KW-0326">Glycosidase</keyword>
<evidence type="ECO:0000313" key="11">
    <source>
        <dbReference type="Proteomes" id="UP000233731"/>
    </source>
</evidence>
<dbReference type="PANTHER" id="PTHR46323">
    <property type="entry name" value="BETA-GALACTOSIDASE"/>
    <property type="match status" value="1"/>
</dbReference>
<dbReference type="InterPro" id="IPR011013">
    <property type="entry name" value="Gal_mutarotase_sf_dom"/>
</dbReference>
<dbReference type="InterPro" id="IPR036156">
    <property type="entry name" value="Beta-gal/glucu_dom_sf"/>
</dbReference>
<dbReference type="PROSITE" id="PS00719">
    <property type="entry name" value="GLYCOSYL_HYDROL_F2_1"/>
    <property type="match status" value="1"/>
</dbReference>
<evidence type="ECO:0000256" key="2">
    <source>
        <dbReference type="ARBA" id="ARBA00007401"/>
    </source>
</evidence>
<dbReference type="Proteomes" id="UP000233731">
    <property type="component" value="Unassembled WGS sequence"/>
</dbReference>
<gene>
    <name evidence="10" type="ORF">CQR44_0501</name>
</gene>
<keyword evidence="5 8" id="KW-0378">Hydrolase</keyword>
<proteinExistence type="inferred from homology"/>
<dbReference type="Gene3D" id="3.20.20.80">
    <property type="entry name" value="Glycosidases"/>
    <property type="match status" value="1"/>
</dbReference>
<dbReference type="Pfam" id="PF02837">
    <property type="entry name" value="Glyco_hydro_2_N"/>
    <property type="match status" value="1"/>
</dbReference>
<dbReference type="InterPro" id="IPR006102">
    <property type="entry name" value="Ig-like_GH2"/>
</dbReference>
<evidence type="ECO:0000259" key="9">
    <source>
        <dbReference type="SMART" id="SM01038"/>
    </source>
</evidence>
<dbReference type="PROSITE" id="PS00608">
    <property type="entry name" value="GLYCOSYL_HYDROL_F2_2"/>
    <property type="match status" value="1"/>
</dbReference>
<protein>
    <recommendedName>
        <fullName evidence="4 8">Beta-galactosidase</fullName>
        <ecNumber evidence="3 8">3.2.1.23</ecNumber>
    </recommendedName>
    <alternativeName>
        <fullName evidence="7 8">Lactase</fullName>
    </alternativeName>
</protein>
<sequence length="1106" mass="124359">MAPVSWAHVRVNNYACEMFAAMTTEEDGIVMFIPRYYEDPATLHVGTEPNRAYCVPAGAPMDTRGDLRRRSDRYLDLDGDWDFRYYASLDQLDAEVQSATESKDPVFFEADYSPSRDAGRGVYKPIHVPGVWQTQGYDSPQYTNVRYPFPFDPPRVPADNPCGIYLRAFDYEPDPSAPRALLNFEGVDSCFYLWVNGELIGYSQVSHATSEFDVTEHLRSGRNQLAVLVLKWCDGSYLEDQDKFRMSGIFRDVYILRRPKARLRDWFVHTSLDEDMGHASVTLDLDPTGVSGQDDDALDIQALLTDPDGVEVARAELTGCKEPAQFDLEVGHPRLWNAEDPELYRLTLSTRSSATGSGDSDEVITEYIGLRTISVDGQVVKVNGSPIKIHGVNRHDGDPRTGFAIDQKQIMRDLTLMKEHNVNAIRTSHYPNSPQYYALYDQLGFYLIAEADLEAHGIEALYHGPDWKEPDYWNGRIADEPLFTKAIVDRVQRSLERDKNHPSILIWSMGNESGYGCGIEAALAWTKSRDPSRLTHYESAIHGSPRKDLDYSNLDITSRMYPSIKQIEDYFTPEGPHGISSHGDDGEGGRKPYFLCEYCHAMGLGPGDLEDYFRVIQAHPGLLGGCIWEWADHAIDQGRDRKGRRIYAYGGDHGEYPHDANFCMDGLVYPDRRPHTGLREFKNVFRPARLVSYDPQTRLLTLHNYLDFTFLDEYLSLKWTLLCDGEPVASGTPELDRGSGLHIAPHAEGTVGLPPMDPPEHGRLTLLVEYVLAKADPALPQGHPLGFDQLEAADMGMPERPNGVARVIRADPGSGARGAHRPVVRRTDARFDVEGADWRYVFNRRTGMVESMSVDNRALLTAPVEVNLWRAPTDNDATIKEEWRKAEYDRAGTRALSCQLQTNQERGLTTIKAELSLVAPFIQPMGSIDATWTLSDQGGLDLKMALHRDPEFPYLPRFGLRLFLPQSLHRVTYCGYGPHESYRDMHRASHYGVFHNTASGMVEHYLRPQENGSHYGCDYVLVEDDRSLLQAAGDGPISFNCSPYTQEELTAKGHDHELEECGSTVLCLDYATSGIGSNSCGPELDPAYRLDETDLVFGLHLRVRSK</sequence>
<dbReference type="Pfam" id="PF16353">
    <property type="entry name" value="LacZ_4"/>
    <property type="match status" value="1"/>
</dbReference>
<comment type="catalytic activity">
    <reaction evidence="1 8">
        <text>Hydrolysis of terminal non-reducing beta-D-galactose residues in beta-D-galactosides.</text>
        <dbReference type="EC" id="3.2.1.23"/>
    </reaction>
</comment>